<comment type="caution">
    <text evidence="1">The sequence shown here is derived from an EMBL/GenBank/DDBJ whole genome shotgun (WGS) entry which is preliminary data.</text>
</comment>
<dbReference type="AlphaFoldDB" id="A0AAV4QHS4"/>
<evidence type="ECO:0000313" key="1">
    <source>
        <dbReference type="EMBL" id="GIY08476.1"/>
    </source>
</evidence>
<dbReference type="Gene3D" id="1.20.58.60">
    <property type="match status" value="1"/>
</dbReference>
<dbReference type="Proteomes" id="UP001054945">
    <property type="component" value="Unassembled WGS sequence"/>
</dbReference>
<keyword evidence="2" id="KW-1185">Reference proteome</keyword>
<dbReference type="EMBL" id="BPLR01006257">
    <property type="protein sequence ID" value="GIY08476.1"/>
    <property type="molecule type" value="Genomic_DNA"/>
</dbReference>
<protein>
    <submittedName>
        <fullName evidence="1">Spectrin beta chain, non-erythrocytic 1</fullName>
    </submittedName>
</protein>
<gene>
    <name evidence="1" type="primary">SPTBN1</name>
    <name evidence="1" type="ORF">CEXT_681491</name>
</gene>
<dbReference type="SUPFAM" id="SSF46966">
    <property type="entry name" value="Spectrin repeat"/>
    <property type="match status" value="1"/>
</dbReference>
<evidence type="ECO:0000313" key="2">
    <source>
        <dbReference type="Proteomes" id="UP001054945"/>
    </source>
</evidence>
<name>A0AAV4QHS4_CAEEX</name>
<organism evidence="1 2">
    <name type="scientific">Caerostris extrusa</name>
    <name type="common">Bark spider</name>
    <name type="synonym">Caerostris bankana</name>
    <dbReference type="NCBI Taxonomy" id="172846"/>
    <lineage>
        <taxon>Eukaryota</taxon>
        <taxon>Metazoa</taxon>
        <taxon>Ecdysozoa</taxon>
        <taxon>Arthropoda</taxon>
        <taxon>Chelicerata</taxon>
        <taxon>Arachnida</taxon>
        <taxon>Araneae</taxon>
        <taxon>Araneomorphae</taxon>
        <taxon>Entelegynae</taxon>
        <taxon>Araneoidea</taxon>
        <taxon>Araneidae</taxon>
        <taxon>Caerostris</taxon>
    </lineage>
</organism>
<proteinExistence type="predicted"/>
<sequence length="102" mass="11985">MKALGQPLYIPCEGQLVHDIEKAWDELEKAEHRREVALREELLRQEKLENLAYRFERKSVVREGYLKEMIQVLSDPRYGSNLSQVEATVKNMKPLVQIYLQG</sequence>
<accession>A0AAV4QHS4</accession>
<reference evidence="1 2" key="1">
    <citation type="submission" date="2021-06" db="EMBL/GenBank/DDBJ databases">
        <title>Caerostris extrusa draft genome.</title>
        <authorList>
            <person name="Kono N."/>
            <person name="Arakawa K."/>
        </authorList>
    </citation>
    <scope>NUCLEOTIDE SEQUENCE [LARGE SCALE GENOMIC DNA]</scope>
</reference>
<dbReference type="PANTHER" id="PTHR11915">
    <property type="entry name" value="SPECTRIN/FILAMIN RELATED CYTOSKELETAL PROTEIN"/>
    <property type="match status" value="1"/>
</dbReference>